<protein>
    <recommendedName>
        <fullName evidence="3">SAP domain-containing protein</fullName>
    </recommendedName>
</protein>
<proteinExistence type="predicted"/>
<evidence type="ECO:0000313" key="2">
    <source>
        <dbReference type="Proteomes" id="UP001303532"/>
    </source>
</evidence>
<evidence type="ECO:0008006" key="3">
    <source>
        <dbReference type="Google" id="ProtNLM"/>
    </source>
</evidence>
<dbReference type="RefSeq" id="WP_323691584.1">
    <property type="nucleotide sequence ID" value="NZ_CP116341.1"/>
</dbReference>
<accession>A0ABZ0KV30</accession>
<dbReference type="Gene3D" id="3.40.91.30">
    <property type="match status" value="1"/>
</dbReference>
<dbReference type="Proteomes" id="UP001303532">
    <property type="component" value="Chromosome"/>
</dbReference>
<gene>
    <name evidence="1" type="ORF">PGH26_13575</name>
</gene>
<evidence type="ECO:0000313" key="1">
    <source>
        <dbReference type="EMBL" id="WOV83894.1"/>
    </source>
</evidence>
<sequence length="236" mass="27732">MKELSDVLRKLEGAKVSGTKKEKIQNIIDYYEMLSSPMSSDPTDDRSRLFDFYEELAARDYKTLRVNKVIDKDIEVDNYFEEATRYIFERKFGLDVLPMEGTRHADGKLPFSKQEVVLWDNKSTEAPYHFPDNHFNQFLRYIRSEKMRVTLFLIVVQDYTKEAVAQAQKLKAFSEEDTDIALIKASDLKYVADQWENFSDQKQPLFSLQVFNMTGELTRNMLLSRMEWALKGMGKR</sequence>
<dbReference type="EMBL" id="CP116341">
    <property type="protein sequence ID" value="WOV83894.1"/>
    <property type="molecule type" value="Genomic_DNA"/>
</dbReference>
<name>A0ABZ0KV30_9BACL</name>
<reference evidence="1 2" key="1">
    <citation type="submission" date="2023-01" db="EMBL/GenBank/DDBJ databases">
        <title>Sporosarcina sp. nov., isolated from Korean tranditional fermented seafood 'Jeotgal'.</title>
        <authorList>
            <person name="Yang A.-I."/>
        </authorList>
    </citation>
    <scope>NUCLEOTIDE SEQUENCE [LARGE SCALE GENOMIC DNA]</scope>
    <source>
        <strain evidence="1 2">B2O-1</strain>
    </source>
</reference>
<keyword evidence="2" id="KW-1185">Reference proteome</keyword>
<organism evidence="1 2">
    <name type="scientific">Sporosarcina jeotgali</name>
    <dbReference type="NCBI Taxonomy" id="3020056"/>
    <lineage>
        <taxon>Bacteria</taxon>
        <taxon>Bacillati</taxon>
        <taxon>Bacillota</taxon>
        <taxon>Bacilli</taxon>
        <taxon>Bacillales</taxon>
        <taxon>Caryophanaceae</taxon>
        <taxon>Sporosarcina</taxon>
    </lineage>
</organism>